<keyword evidence="7" id="KW-0234">DNA repair</keyword>
<name>A0AAW5EEN4_9BACI</name>
<sequence length="393" mass="46277">MLLQRKPYQEGVDKMGRYSVLWSLTKHKMMMECETKYVLNYYFAKRGEYETKPPLLQLAWRLKNMTNVYLLIGNQIHQEIESEIRTLFETGEFLNASKIKKALYKNIEGIYKKAERGFERWYKDPTANSMLFEIYYDSSRLKEEVKQFIRRKVDTCVDGFINSFTLNEKIYSGKLKIMESEKYRSFMLDGIKVNLSADLIYFDTDCNEWGIVDWKSGKESAFDPIQLSIYGMYAESTYGANINDLIVTNEYLEDGKNKSYKVDSSGFKEVKTLIKQSADRIMKLEENISVSEEDVMDAFPKAQNQKVCERCNFKAICLENYRDKHINHFLEGVGKNGRNKEVEMVEIELMRELVSNGMPVDHEVEVFLEESPYETEESHTYKVERFSEYLSRF</sequence>
<dbReference type="Gene3D" id="3.90.320.10">
    <property type="match status" value="1"/>
</dbReference>
<evidence type="ECO:0000256" key="1">
    <source>
        <dbReference type="ARBA" id="ARBA00022741"/>
    </source>
</evidence>
<accession>A0AAW5EEN4</accession>
<evidence type="ECO:0000256" key="7">
    <source>
        <dbReference type="ARBA" id="ARBA00023204"/>
    </source>
</evidence>
<evidence type="ECO:0000256" key="8">
    <source>
        <dbReference type="SAM" id="Coils"/>
    </source>
</evidence>
<dbReference type="GO" id="GO:0004386">
    <property type="term" value="F:helicase activity"/>
    <property type="evidence" value="ECO:0007669"/>
    <property type="project" value="UniProtKB-KW"/>
</dbReference>
<keyword evidence="6" id="KW-0238">DNA-binding</keyword>
<evidence type="ECO:0000256" key="5">
    <source>
        <dbReference type="ARBA" id="ARBA00022840"/>
    </source>
</evidence>
<dbReference type="GO" id="GO:0005524">
    <property type="term" value="F:ATP binding"/>
    <property type="evidence" value="ECO:0007669"/>
    <property type="project" value="UniProtKB-KW"/>
</dbReference>
<dbReference type="EMBL" id="JAKTTI010000036">
    <property type="protein sequence ID" value="MCH1627234.1"/>
    <property type="molecule type" value="Genomic_DNA"/>
</dbReference>
<dbReference type="Pfam" id="PF12705">
    <property type="entry name" value="PDDEXK_1"/>
    <property type="match status" value="1"/>
</dbReference>
<dbReference type="GO" id="GO:0006281">
    <property type="term" value="P:DNA repair"/>
    <property type="evidence" value="ECO:0007669"/>
    <property type="project" value="UniProtKB-KW"/>
</dbReference>
<gene>
    <name evidence="10" type="ORF">MJG50_18015</name>
</gene>
<feature type="coiled-coil region" evidence="8">
    <location>
        <begin position="267"/>
        <end position="294"/>
    </location>
</feature>
<dbReference type="GO" id="GO:0016787">
    <property type="term" value="F:hydrolase activity"/>
    <property type="evidence" value="ECO:0007669"/>
    <property type="project" value="UniProtKB-KW"/>
</dbReference>
<proteinExistence type="predicted"/>
<evidence type="ECO:0000256" key="3">
    <source>
        <dbReference type="ARBA" id="ARBA00022801"/>
    </source>
</evidence>
<keyword evidence="8" id="KW-0175">Coiled coil</keyword>
<keyword evidence="2" id="KW-0227">DNA damage</keyword>
<keyword evidence="11" id="KW-1185">Reference proteome</keyword>
<keyword evidence="5" id="KW-0067">ATP-binding</keyword>
<dbReference type="GO" id="GO:0003677">
    <property type="term" value="F:DNA binding"/>
    <property type="evidence" value="ECO:0007669"/>
    <property type="project" value="UniProtKB-KW"/>
</dbReference>
<feature type="domain" description="PD-(D/E)XK endonuclease-like" evidence="9">
    <location>
        <begin position="130"/>
        <end position="317"/>
    </location>
</feature>
<evidence type="ECO:0000256" key="4">
    <source>
        <dbReference type="ARBA" id="ARBA00022806"/>
    </source>
</evidence>
<evidence type="ECO:0000259" key="9">
    <source>
        <dbReference type="Pfam" id="PF12705"/>
    </source>
</evidence>
<dbReference type="Proteomes" id="UP001431131">
    <property type="component" value="Unassembled WGS sequence"/>
</dbReference>
<reference evidence="10" key="1">
    <citation type="submission" date="2022-02" db="EMBL/GenBank/DDBJ databases">
        <title>Fredinandcohnia quinoae sp. nov. isolated from Chenopodium quinoa seeds.</title>
        <authorList>
            <person name="Saati-Santamaria Z."/>
            <person name="Flores-Felix J.D."/>
            <person name="Igual J.M."/>
            <person name="Velazquez E."/>
            <person name="Garcia-Fraile P."/>
            <person name="Martinez-Molina E."/>
        </authorList>
    </citation>
    <scope>NUCLEOTIDE SEQUENCE</scope>
    <source>
        <strain evidence="10">SECRCQ15</strain>
    </source>
</reference>
<protein>
    <submittedName>
        <fullName evidence="10">PD-(D/E)XK nuclease family protein</fullName>
    </submittedName>
</protein>
<dbReference type="InterPro" id="IPR038726">
    <property type="entry name" value="PDDEXK_AddAB-type"/>
</dbReference>
<keyword evidence="4" id="KW-0347">Helicase</keyword>
<evidence type="ECO:0000313" key="11">
    <source>
        <dbReference type="Proteomes" id="UP001431131"/>
    </source>
</evidence>
<keyword evidence="1" id="KW-0547">Nucleotide-binding</keyword>
<comment type="caution">
    <text evidence="10">The sequence shown here is derived from an EMBL/GenBank/DDBJ whole genome shotgun (WGS) entry which is preliminary data.</text>
</comment>
<dbReference type="RefSeq" id="WP_240257155.1">
    <property type="nucleotide sequence ID" value="NZ_JAKTTI010000036.1"/>
</dbReference>
<organism evidence="10 11">
    <name type="scientific">Fredinandcohnia quinoae</name>
    <dbReference type="NCBI Taxonomy" id="2918902"/>
    <lineage>
        <taxon>Bacteria</taxon>
        <taxon>Bacillati</taxon>
        <taxon>Bacillota</taxon>
        <taxon>Bacilli</taxon>
        <taxon>Bacillales</taxon>
        <taxon>Bacillaceae</taxon>
        <taxon>Fredinandcohnia</taxon>
    </lineage>
</organism>
<evidence type="ECO:0000256" key="2">
    <source>
        <dbReference type="ARBA" id="ARBA00022763"/>
    </source>
</evidence>
<dbReference type="AlphaFoldDB" id="A0AAW5EEN4"/>
<dbReference type="InterPro" id="IPR011604">
    <property type="entry name" value="PDDEXK-like_dom_sf"/>
</dbReference>
<evidence type="ECO:0000256" key="6">
    <source>
        <dbReference type="ARBA" id="ARBA00023125"/>
    </source>
</evidence>
<evidence type="ECO:0000313" key="10">
    <source>
        <dbReference type="EMBL" id="MCH1627234.1"/>
    </source>
</evidence>
<keyword evidence="3" id="KW-0378">Hydrolase</keyword>